<dbReference type="OrthoDB" id="7375645at2"/>
<protein>
    <submittedName>
        <fullName evidence="1">Uncharacterized protein</fullName>
    </submittedName>
</protein>
<dbReference type="RefSeq" id="WP_105861447.1">
    <property type="nucleotide sequence ID" value="NZ_PUEJ01000003.1"/>
</dbReference>
<dbReference type="EMBL" id="PUEJ01000003">
    <property type="protein sequence ID" value="PRH87778.1"/>
    <property type="molecule type" value="Genomic_DNA"/>
</dbReference>
<gene>
    <name evidence="1" type="ORF">C5L14_07595</name>
</gene>
<accession>A0A2S9QEJ6</accession>
<keyword evidence="2" id="KW-1185">Reference proteome</keyword>
<dbReference type="AlphaFoldDB" id="A0A2S9QEJ6"/>
<dbReference type="Proteomes" id="UP000237682">
    <property type="component" value="Unassembled WGS sequence"/>
</dbReference>
<reference evidence="1 2" key="1">
    <citation type="submission" date="2018-02" db="EMBL/GenBank/DDBJ databases">
        <title>Whole genome sequencing of endophytic bacterium.</title>
        <authorList>
            <person name="Eedara R."/>
            <person name="Podile A.R."/>
        </authorList>
    </citation>
    <scope>NUCLEOTIDE SEQUENCE [LARGE SCALE GENOMIC DNA]</scope>
    <source>
        <strain evidence="1 2">RP1T</strain>
    </source>
</reference>
<proteinExistence type="predicted"/>
<name>A0A2S9QEJ6_9HYPH</name>
<sequence>MQHKGYIALAAAGIALLGIGSARSEVIGRYDLGQWVIEANANNGRFEYCASTGRYSRGAAVYFLLTREAAWGMVIENPNWNWVRDSRGDVTYWVDNYRSRAGGAKATAPTRLLIPLADSTQLFQEIRAGRVLYFQPRGNKPFSVTLNGTSSALSALMQCVARYR</sequence>
<evidence type="ECO:0000313" key="2">
    <source>
        <dbReference type="Proteomes" id="UP000237682"/>
    </source>
</evidence>
<comment type="caution">
    <text evidence="1">The sequence shown here is derived from an EMBL/GenBank/DDBJ whole genome shotgun (WGS) entry which is preliminary data.</text>
</comment>
<organism evidence="1 2">
    <name type="scientific">Labrys okinawensis</name>
    <dbReference type="NCBI Taxonomy" id="346911"/>
    <lineage>
        <taxon>Bacteria</taxon>
        <taxon>Pseudomonadati</taxon>
        <taxon>Pseudomonadota</taxon>
        <taxon>Alphaproteobacteria</taxon>
        <taxon>Hyphomicrobiales</taxon>
        <taxon>Xanthobacteraceae</taxon>
        <taxon>Labrys</taxon>
    </lineage>
</organism>
<evidence type="ECO:0000313" key="1">
    <source>
        <dbReference type="EMBL" id="PRH87778.1"/>
    </source>
</evidence>